<reference evidence="4" key="1">
    <citation type="submission" date="2023-10" db="EMBL/GenBank/DDBJ databases">
        <authorList>
            <person name="Chen Y."/>
            <person name="Shah S."/>
            <person name="Dougan E. K."/>
            <person name="Thang M."/>
            <person name="Chan C."/>
        </authorList>
    </citation>
    <scope>NUCLEOTIDE SEQUENCE [LARGE SCALE GENOMIC DNA]</scope>
</reference>
<evidence type="ECO:0000256" key="2">
    <source>
        <dbReference type="ARBA" id="ARBA00022840"/>
    </source>
</evidence>
<dbReference type="SUPFAM" id="SSF56112">
    <property type="entry name" value="Protein kinase-like (PK-like)"/>
    <property type="match status" value="1"/>
</dbReference>
<organism evidence="4 5">
    <name type="scientific">Prorocentrum cordatum</name>
    <dbReference type="NCBI Taxonomy" id="2364126"/>
    <lineage>
        <taxon>Eukaryota</taxon>
        <taxon>Sar</taxon>
        <taxon>Alveolata</taxon>
        <taxon>Dinophyceae</taxon>
        <taxon>Prorocentrales</taxon>
        <taxon>Prorocentraceae</taxon>
        <taxon>Prorocentrum</taxon>
    </lineage>
</organism>
<dbReference type="Proteomes" id="UP001189429">
    <property type="component" value="Unassembled WGS sequence"/>
</dbReference>
<dbReference type="Gene3D" id="1.10.510.10">
    <property type="entry name" value="Transferase(Phosphotransferase) domain 1"/>
    <property type="match status" value="1"/>
</dbReference>
<dbReference type="CDD" id="cd00180">
    <property type="entry name" value="PKc"/>
    <property type="match status" value="1"/>
</dbReference>
<feature type="domain" description="Protein kinase" evidence="3">
    <location>
        <begin position="235"/>
        <end position="523"/>
    </location>
</feature>
<evidence type="ECO:0000313" key="5">
    <source>
        <dbReference type="Proteomes" id="UP001189429"/>
    </source>
</evidence>
<dbReference type="PROSITE" id="PS50011">
    <property type="entry name" value="PROTEIN_KINASE_DOM"/>
    <property type="match status" value="1"/>
</dbReference>
<keyword evidence="1" id="KW-0547">Nucleotide-binding</keyword>
<evidence type="ECO:0000259" key="3">
    <source>
        <dbReference type="PROSITE" id="PS50011"/>
    </source>
</evidence>
<keyword evidence="5" id="KW-1185">Reference proteome</keyword>
<dbReference type="EMBL" id="CAUYUJ010005781">
    <property type="protein sequence ID" value="CAK0814944.1"/>
    <property type="molecule type" value="Genomic_DNA"/>
</dbReference>
<name>A0ABN9RAV0_9DINO</name>
<dbReference type="Gene3D" id="3.30.200.20">
    <property type="entry name" value="Phosphorylase Kinase, domain 1"/>
    <property type="match status" value="1"/>
</dbReference>
<feature type="non-terminal residue" evidence="4">
    <location>
        <position position="1"/>
    </location>
</feature>
<dbReference type="PANTHER" id="PTHR24346">
    <property type="entry name" value="MAP/MICROTUBULE AFFINITY-REGULATING KINASE"/>
    <property type="match status" value="1"/>
</dbReference>
<comment type="caution">
    <text evidence="4">The sequence shown here is derived from an EMBL/GenBank/DDBJ whole genome shotgun (WGS) entry which is preliminary data.</text>
</comment>
<sequence length="523" mass="58673">FCLKQFGRKRRFTACPDHESFWLNMLTVSSAIQSVVEAYVSSVAPSMSAFGFLTLVPWSSQEKPANVLATGENRGEVSSASIKWIVEQHEVVFIVSVYRTMREKRGALIVLDYLGTAHPDALVFLLQVPDRLDPELTRDYVNTLMARQDELYSFGATGVLMELENDPEGLQKRLSLKLIENDVIGQRMRAYDNDLNPGEFLTTSECQFIEDDFRGLVWTTIPNLLMPGFPPENKSLLESGNRVGDFQRVRPYPNHQHVLLAVNGQHENVVIKVHDKRSISDAKEVENIYKEFCFLTHTLDHPHIIRCVSMLHSKCNVYMVLQYGGDVCMEQVLSTQPGYRLSRDDALNCSAQVASALSYCHAQDVVHGQLSLRHVAVEIAWNQHICRLVDFSMAAHVPNSSTRDTLSGSLPCVAPETALEEPYLPKQADCWSLGVLFLETACGHGSLELSVRWRRGETIAYAARRILEFFSQAGCHQEAMTSMGNNVHDDTTLACLESVLKPEPVRRAKASHMVDMISAGTKR</sequence>
<gene>
    <name evidence="4" type="ORF">PCOR1329_LOCUS18423</name>
</gene>
<accession>A0ABN9RAV0</accession>
<protein>
    <recommendedName>
        <fullName evidence="3">Protein kinase domain-containing protein</fullName>
    </recommendedName>
</protein>
<evidence type="ECO:0000313" key="4">
    <source>
        <dbReference type="EMBL" id="CAK0814944.1"/>
    </source>
</evidence>
<dbReference type="InterPro" id="IPR000719">
    <property type="entry name" value="Prot_kinase_dom"/>
</dbReference>
<keyword evidence="2" id="KW-0067">ATP-binding</keyword>
<dbReference type="PANTHER" id="PTHR24346:SF30">
    <property type="entry name" value="MATERNAL EMBRYONIC LEUCINE ZIPPER KINASE"/>
    <property type="match status" value="1"/>
</dbReference>
<dbReference type="InterPro" id="IPR011009">
    <property type="entry name" value="Kinase-like_dom_sf"/>
</dbReference>
<dbReference type="Pfam" id="PF00069">
    <property type="entry name" value="Pkinase"/>
    <property type="match status" value="1"/>
</dbReference>
<evidence type="ECO:0000256" key="1">
    <source>
        <dbReference type="ARBA" id="ARBA00022741"/>
    </source>
</evidence>
<proteinExistence type="predicted"/>